<dbReference type="PANTHER" id="PTHR12411">
    <property type="entry name" value="CYSTEINE PROTEASE FAMILY C1-RELATED"/>
    <property type="match status" value="1"/>
</dbReference>
<evidence type="ECO:0000313" key="2">
    <source>
        <dbReference type="EMBL" id="MED6140061.1"/>
    </source>
</evidence>
<accession>A0ABU6SUD8</accession>
<comment type="caution">
    <text evidence="2">The sequence shown here is derived from an EMBL/GenBank/DDBJ whole genome shotgun (WGS) entry which is preliminary data.</text>
</comment>
<dbReference type="InterPro" id="IPR038765">
    <property type="entry name" value="Papain-like_cys_pep_sf"/>
</dbReference>
<evidence type="ECO:0000313" key="3">
    <source>
        <dbReference type="Proteomes" id="UP001341840"/>
    </source>
</evidence>
<sequence>GISQLTAARNLYNEPLPMRERHEQWMVKHGKVYKDVAEKEKRFLIFKENVEFMESFNAAGNKPYKLGVNNLADVTIEEFKASRNGFKKPQYDEFIKTTSFKYENMSDVPAAMDWRKKGAVIAIKDQGQCGKI</sequence>
<dbReference type="EMBL" id="JASCZI010062098">
    <property type="protein sequence ID" value="MED6140061.1"/>
    <property type="molecule type" value="Genomic_DNA"/>
</dbReference>
<dbReference type="SMART" id="SM00848">
    <property type="entry name" value="Inhibitor_I29"/>
    <property type="match status" value="1"/>
</dbReference>
<name>A0ABU6SUD8_9FABA</name>
<dbReference type="SUPFAM" id="SSF54001">
    <property type="entry name" value="Cysteine proteinases"/>
    <property type="match status" value="1"/>
</dbReference>
<keyword evidence="3" id="KW-1185">Reference proteome</keyword>
<feature type="domain" description="Cathepsin propeptide inhibitor" evidence="1">
    <location>
        <begin position="22"/>
        <end position="79"/>
    </location>
</feature>
<reference evidence="2 3" key="1">
    <citation type="journal article" date="2023" name="Plants (Basel)">
        <title>Bridging the Gap: Combining Genomics and Transcriptomics Approaches to Understand Stylosanthes scabra, an Orphan Legume from the Brazilian Caatinga.</title>
        <authorList>
            <person name="Ferreira-Neto J.R.C."/>
            <person name="da Silva M.D."/>
            <person name="Binneck E."/>
            <person name="de Melo N.F."/>
            <person name="da Silva R.H."/>
            <person name="de Melo A.L.T.M."/>
            <person name="Pandolfi V."/>
            <person name="Bustamante F.O."/>
            <person name="Brasileiro-Vidal A.C."/>
            <person name="Benko-Iseppon A.M."/>
        </authorList>
    </citation>
    <scope>NUCLEOTIDE SEQUENCE [LARGE SCALE GENOMIC DNA]</scope>
    <source>
        <tissue evidence="2">Leaves</tissue>
    </source>
</reference>
<dbReference type="InterPro" id="IPR013201">
    <property type="entry name" value="Prot_inhib_I29"/>
</dbReference>
<evidence type="ECO:0000259" key="1">
    <source>
        <dbReference type="SMART" id="SM00848"/>
    </source>
</evidence>
<dbReference type="Pfam" id="PF08246">
    <property type="entry name" value="Inhibitor_I29"/>
    <property type="match status" value="1"/>
</dbReference>
<gene>
    <name evidence="2" type="ORF">PIB30_089580</name>
</gene>
<feature type="non-terminal residue" evidence="2">
    <location>
        <position position="1"/>
    </location>
</feature>
<proteinExistence type="predicted"/>
<dbReference type="Gene3D" id="3.90.70.10">
    <property type="entry name" value="Cysteine proteinases"/>
    <property type="match status" value="1"/>
</dbReference>
<protein>
    <recommendedName>
        <fullName evidence="1">Cathepsin propeptide inhibitor domain-containing protein</fullName>
    </recommendedName>
</protein>
<dbReference type="Proteomes" id="UP001341840">
    <property type="component" value="Unassembled WGS sequence"/>
</dbReference>
<dbReference type="InterPro" id="IPR013128">
    <property type="entry name" value="Peptidase_C1A"/>
</dbReference>
<organism evidence="2 3">
    <name type="scientific">Stylosanthes scabra</name>
    <dbReference type="NCBI Taxonomy" id="79078"/>
    <lineage>
        <taxon>Eukaryota</taxon>
        <taxon>Viridiplantae</taxon>
        <taxon>Streptophyta</taxon>
        <taxon>Embryophyta</taxon>
        <taxon>Tracheophyta</taxon>
        <taxon>Spermatophyta</taxon>
        <taxon>Magnoliopsida</taxon>
        <taxon>eudicotyledons</taxon>
        <taxon>Gunneridae</taxon>
        <taxon>Pentapetalae</taxon>
        <taxon>rosids</taxon>
        <taxon>fabids</taxon>
        <taxon>Fabales</taxon>
        <taxon>Fabaceae</taxon>
        <taxon>Papilionoideae</taxon>
        <taxon>50 kb inversion clade</taxon>
        <taxon>dalbergioids sensu lato</taxon>
        <taxon>Dalbergieae</taxon>
        <taxon>Pterocarpus clade</taxon>
        <taxon>Stylosanthes</taxon>
    </lineage>
</organism>